<evidence type="ECO:0000256" key="1">
    <source>
        <dbReference type="ARBA" id="ARBA00001946"/>
    </source>
</evidence>
<dbReference type="InterPro" id="IPR010976">
    <property type="entry name" value="B-phosphoglucomutase_hydrolase"/>
</dbReference>
<organism evidence="11 12">
    <name type="scientific">Nocardioides yefusunii</name>
    <dbReference type="NCBI Taxonomy" id="2500546"/>
    <lineage>
        <taxon>Bacteria</taxon>
        <taxon>Bacillati</taxon>
        <taxon>Actinomycetota</taxon>
        <taxon>Actinomycetes</taxon>
        <taxon>Propionibacteriales</taxon>
        <taxon>Nocardioidaceae</taxon>
        <taxon>Nocardioides</taxon>
    </lineage>
</organism>
<evidence type="ECO:0000256" key="2">
    <source>
        <dbReference type="ARBA" id="ARBA00006171"/>
    </source>
</evidence>
<dbReference type="Gene3D" id="3.40.50.1000">
    <property type="entry name" value="HAD superfamily/HAD-like"/>
    <property type="match status" value="1"/>
</dbReference>
<evidence type="ECO:0000256" key="5">
    <source>
        <dbReference type="ARBA" id="ARBA00022842"/>
    </source>
</evidence>
<comment type="similarity">
    <text evidence="2">Belongs to the HAD-like hydrolase superfamily. CbbY/CbbZ/Gph/YieH family.</text>
</comment>
<keyword evidence="12" id="KW-1185">Reference proteome</keyword>
<evidence type="ECO:0000256" key="9">
    <source>
        <dbReference type="ARBA" id="ARBA00044968"/>
    </source>
</evidence>
<reference evidence="12" key="1">
    <citation type="journal article" date="2019" name="Int. J. Syst. Evol. Microbiol.">
        <title>The Global Catalogue of Microorganisms (GCM) 10K type strain sequencing project: providing services to taxonomists for standard genome sequencing and annotation.</title>
        <authorList>
            <consortium name="The Broad Institute Genomics Platform"/>
            <consortium name="The Broad Institute Genome Sequencing Center for Infectious Disease"/>
            <person name="Wu L."/>
            <person name="Ma J."/>
        </authorList>
    </citation>
    <scope>NUCLEOTIDE SEQUENCE [LARGE SCALE GENOMIC DNA]</scope>
    <source>
        <strain evidence="12">DFY28</strain>
    </source>
</reference>
<dbReference type="RefSeq" id="WP_128221831.1">
    <property type="nucleotide sequence ID" value="NZ_CP034929.1"/>
</dbReference>
<evidence type="ECO:0000256" key="3">
    <source>
        <dbReference type="ARBA" id="ARBA00022553"/>
    </source>
</evidence>
<dbReference type="PANTHER" id="PTHR46193">
    <property type="entry name" value="6-PHOSPHOGLUCONATE PHOSPHATASE"/>
    <property type="match status" value="1"/>
</dbReference>
<evidence type="ECO:0000256" key="6">
    <source>
        <dbReference type="ARBA" id="ARBA00023235"/>
    </source>
</evidence>
<dbReference type="PANTHER" id="PTHR46193:SF18">
    <property type="entry name" value="HEXITOL PHOSPHATASE B"/>
    <property type="match status" value="1"/>
</dbReference>
<dbReference type="EMBL" id="JBHSQI010000005">
    <property type="protein sequence ID" value="MFC6153946.1"/>
    <property type="molecule type" value="Genomic_DNA"/>
</dbReference>
<dbReference type="InterPro" id="IPR036412">
    <property type="entry name" value="HAD-like_sf"/>
</dbReference>
<dbReference type="NCBIfam" id="TIGR02009">
    <property type="entry name" value="PGMB-YQAB-SF"/>
    <property type="match status" value="1"/>
</dbReference>
<keyword evidence="3" id="KW-0597">Phosphoprotein</keyword>
<protein>
    <recommendedName>
        <fullName evidence="10">Beta-phosphoglucomutase</fullName>
        <ecNumber evidence="9">5.4.2.6</ecNumber>
    </recommendedName>
</protein>
<dbReference type="InterPro" id="IPR023214">
    <property type="entry name" value="HAD_sf"/>
</dbReference>
<comment type="cofactor">
    <cofactor evidence="1">
        <name>Mg(2+)</name>
        <dbReference type="ChEBI" id="CHEBI:18420"/>
    </cofactor>
</comment>
<dbReference type="InterPro" id="IPR006439">
    <property type="entry name" value="HAD-SF_hydro_IA"/>
</dbReference>
<gene>
    <name evidence="11" type="ORF">ACFPWU_09785</name>
</gene>
<keyword evidence="6" id="KW-0413">Isomerase</keyword>
<dbReference type="Proteomes" id="UP001596098">
    <property type="component" value="Unassembled WGS sequence"/>
</dbReference>
<proteinExistence type="inferred from homology"/>
<dbReference type="SUPFAM" id="SSF56784">
    <property type="entry name" value="HAD-like"/>
    <property type="match status" value="1"/>
</dbReference>
<dbReference type="InterPro" id="IPR023198">
    <property type="entry name" value="PGP-like_dom2"/>
</dbReference>
<evidence type="ECO:0000256" key="4">
    <source>
        <dbReference type="ARBA" id="ARBA00022723"/>
    </source>
</evidence>
<dbReference type="Gene3D" id="1.10.150.240">
    <property type="entry name" value="Putative phosphatase, domain 2"/>
    <property type="match status" value="1"/>
</dbReference>
<evidence type="ECO:0000256" key="8">
    <source>
        <dbReference type="ARBA" id="ARBA00044926"/>
    </source>
</evidence>
<keyword evidence="4" id="KW-0479">Metal-binding</keyword>
<sequence length="265" mass="27024">MSQTVNLRVGAFLFDLDGVLTPTAQVHMRAWGEMFDEFLTRDDVGLGGALDVDARPWSDADYHAHVDGKARFDGVRDFLATRGIALPEGSPDDGPGDVTVRGLGARKNDAFNAVLARDGVQAYPGSVLLLDALRDAGTPVAVVSSSRNAPVVLAAAGLADRFEVVVTGATAEERGLPGKPAPDMFLHAAALLGVPSADCVVVEDAVSGVKAGAAGGFRAVVGVDRGAGPDVLFAAGADLVVSDLAELLPADVVAAARAASEQGEA</sequence>
<dbReference type="GO" id="GO:0016787">
    <property type="term" value="F:hydrolase activity"/>
    <property type="evidence" value="ECO:0007669"/>
    <property type="project" value="UniProtKB-KW"/>
</dbReference>
<dbReference type="SFLD" id="SFLDS00003">
    <property type="entry name" value="Haloacid_Dehalogenase"/>
    <property type="match status" value="1"/>
</dbReference>
<comment type="caution">
    <text evidence="11">The sequence shown here is derived from an EMBL/GenBank/DDBJ whole genome shotgun (WGS) entry which is preliminary data.</text>
</comment>
<evidence type="ECO:0000313" key="11">
    <source>
        <dbReference type="EMBL" id="MFC6153946.1"/>
    </source>
</evidence>
<dbReference type="Pfam" id="PF00702">
    <property type="entry name" value="Hydrolase"/>
    <property type="match status" value="1"/>
</dbReference>
<name>A0ABW1QZZ6_9ACTN</name>
<keyword evidence="5" id="KW-0460">Magnesium</keyword>
<dbReference type="NCBIfam" id="TIGR01509">
    <property type="entry name" value="HAD-SF-IA-v3"/>
    <property type="match status" value="1"/>
</dbReference>
<keyword evidence="11" id="KW-0378">Hydrolase</keyword>
<comment type="catalytic activity">
    <reaction evidence="8">
        <text>beta-D-glucose 1-phosphate = beta-D-glucose 6-phosphate</text>
        <dbReference type="Rhea" id="RHEA:20113"/>
        <dbReference type="ChEBI" id="CHEBI:57684"/>
        <dbReference type="ChEBI" id="CHEBI:58247"/>
        <dbReference type="EC" id="5.4.2.6"/>
    </reaction>
</comment>
<keyword evidence="7" id="KW-0119">Carbohydrate metabolism</keyword>
<evidence type="ECO:0000256" key="7">
    <source>
        <dbReference type="ARBA" id="ARBA00023277"/>
    </source>
</evidence>
<dbReference type="EC" id="5.4.2.6" evidence="9"/>
<dbReference type="InterPro" id="IPR051600">
    <property type="entry name" value="Beta-PGM-like"/>
</dbReference>
<evidence type="ECO:0000313" key="12">
    <source>
        <dbReference type="Proteomes" id="UP001596098"/>
    </source>
</evidence>
<dbReference type="SFLD" id="SFLDG01129">
    <property type="entry name" value="C1.5:_HAD__Beta-PGM__Phosphata"/>
    <property type="match status" value="1"/>
</dbReference>
<evidence type="ECO:0000256" key="10">
    <source>
        <dbReference type="ARBA" id="ARBA00044991"/>
    </source>
</evidence>
<accession>A0ABW1QZZ6</accession>